<dbReference type="SUPFAM" id="SSF54373">
    <property type="entry name" value="FAD-linked reductases, C-terminal domain"/>
    <property type="match status" value="1"/>
</dbReference>
<dbReference type="OrthoDB" id="246701at2"/>
<comment type="similarity">
    <text evidence="2">Belongs to the DAMOX/DASOX family.</text>
</comment>
<dbReference type="SUPFAM" id="SSF51971">
    <property type="entry name" value="Nucleotide-binding domain"/>
    <property type="match status" value="1"/>
</dbReference>
<evidence type="ECO:0000256" key="5">
    <source>
        <dbReference type="ARBA" id="ARBA00023002"/>
    </source>
</evidence>
<dbReference type="PANTHER" id="PTHR11530">
    <property type="entry name" value="D-AMINO ACID OXIDASE"/>
    <property type="match status" value="1"/>
</dbReference>
<evidence type="ECO:0000256" key="2">
    <source>
        <dbReference type="ARBA" id="ARBA00006730"/>
    </source>
</evidence>
<dbReference type="GO" id="GO:0005737">
    <property type="term" value="C:cytoplasm"/>
    <property type="evidence" value="ECO:0007669"/>
    <property type="project" value="TreeGrafter"/>
</dbReference>
<gene>
    <name evidence="11" type="ORF">SAMN05421504_105229</name>
</gene>
<feature type="binding site" evidence="9">
    <location>
        <position position="253"/>
    </location>
    <ligand>
        <name>D-dopa</name>
        <dbReference type="ChEBI" id="CHEBI:149689"/>
    </ligand>
</feature>
<sequence>MRVAVVGGGVIGLSCALRLARAGHDVTVVTADKPEHTTSAVAGGLVFPPPGTEPFAVCAKWTKVTVAGLARSGAPGVRFLPGRLMLPSRDADPGLASTLPGTAWDGDTLMFTTALVDTLVYLGWLAAEVAAAGVRTEHRLVRNLADLPADIVVNAAGLGGGVLAGDDTVSPIGGQVVHFADPGLLEWVVDDRSPVATYAIPHGGHVVCGGTKEPGRRTLEPDPVVAQDIVHRARRLVPELADARVLGTKVGLRPHRPEVRLERVGDVVHCYGHGGAGITLSWGCAEEVARLVV</sequence>
<comment type="cofactor">
    <cofactor evidence="1 9">
        <name>FAD</name>
        <dbReference type="ChEBI" id="CHEBI:57692"/>
    </cofactor>
</comment>
<feature type="binding site" evidence="9">
    <location>
        <position position="141"/>
    </location>
    <ligand>
        <name>FAD</name>
        <dbReference type="ChEBI" id="CHEBI:57692"/>
    </ligand>
</feature>
<dbReference type="EMBL" id="FNON01000005">
    <property type="protein sequence ID" value="SDY34345.1"/>
    <property type="molecule type" value="Genomic_DNA"/>
</dbReference>
<keyword evidence="3" id="KW-0285">Flavoprotein</keyword>
<evidence type="ECO:0000256" key="4">
    <source>
        <dbReference type="ARBA" id="ARBA00022827"/>
    </source>
</evidence>
<organism evidence="11 12">
    <name type="scientific">Amycolatopsis xylanica</name>
    <dbReference type="NCBI Taxonomy" id="589385"/>
    <lineage>
        <taxon>Bacteria</taxon>
        <taxon>Bacillati</taxon>
        <taxon>Actinomycetota</taxon>
        <taxon>Actinomycetes</taxon>
        <taxon>Pseudonocardiales</taxon>
        <taxon>Pseudonocardiaceae</taxon>
        <taxon>Amycolatopsis</taxon>
    </lineage>
</organism>
<dbReference type="InterPro" id="IPR023209">
    <property type="entry name" value="DAO"/>
</dbReference>
<dbReference type="GO" id="GO:0071949">
    <property type="term" value="F:FAD binding"/>
    <property type="evidence" value="ECO:0007669"/>
    <property type="project" value="InterPro"/>
</dbReference>
<dbReference type="STRING" id="589385.SAMN05421504_105229"/>
<dbReference type="PROSITE" id="PS51257">
    <property type="entry name" value="PROKAR_LIPOPROTEIN"/>
    <property type="match status" value="1"/>
</dbReference>
<feature type="binding site" evidence="9">
    <location>
        <position position="275"/>
    </location>
    <ligand>
        <name>D-dopa</name>
        <dbReference type="ChEBI" id="CHEBI:149689"/>
    </ligand>
</feature>
<name>A0A1H3J431_9PSEU</name>
<dbReference type="AlphaFoldDB" id="A0A1H3J431"/>
<evidence type="ECO:0000256" key="1">
    <source>
        <dbReference type="ARBA" id="ARBA00001974"/>
    </source>
</evidence>
<evidence type="ECO:0000256" key="9">
    <source>
        <dbReference type="PIRSR" id="PIRSR000189-1"/>
    </source>
</evidence>
<accession>A0A1H3J431</accession>
<protein>
    <recommendedName>
        <fullName evidence="7">D-amino-acid oxidase</fullName>
        <ecNumber evidence="6">1.4.3.3</ecNumber>
    </recommendedName>
</protein>
<dbReference type="Pfam" id="PF01266">
    <property type="entry name" value="DAO"/>
    <property type="match status" value="1"/>
</dbReference>
<evidence type="ECO:0000256" key="3">
    <source>
        <dbReference type="ARBA" id="ARBA00022630"/>
    </source>
</evidence>
<dbReference type="Proteomes" id="UP000199515">
    <property type="component" value="Unassembled WGS sequence"/>
</dbReference>
<dbReference type="RefSeq" id="WP_091292360.1">
    <property type="nucleotide sequence ID" value="NZ_FNON01000005.1"/>
</dbReference>
<proteinExistence type="inferred from homology"/>
<evidence type="ECO:0000256" key="8">
    <source>
        <dbReference type="ARBA" id="ARBA00049547"/>
    </source>
</evidence>
<keyword evidence="5" id="KW-0560">Oxidoreductase</keyword>
<evidence type="ECO:0000256" key="7">
    <source>
        <dbReference type="ARBA" id="ARBA00039751"/>
    </source>
</evidence>
<comment type="catalytic activity">
    <reaction evidence="8">
        <text>a D-alpha-amino acid + O2 + H2O = a 2-oxocarboxylate + H2O2 + NH4(+)</text>
        <dbReference type="Rhea" id="RHEA:21816"/>
        <dbReference type="ChEBI" id="CHEBI:15377"/>
        <dbReference type="ChEBI" id="CHEBI:15379"/>
        <dbReference type="ChEBI" id="CHEBI:16240"/>
        <dbReference type="ChEBI" id="CHEBI:28938"/>
        <dbReference type="ChEBI" id="CHEBI:35179"/>
        <dbReference type="ChEBI" id="CHEBI:59871"/>
        <dbReference type="EC" id="1.4.3.3"/>
    </reaction>
    <physiologicalReaction direction="left-to-right" evidence="8">
        <dbReference type="Rhea" id="RHEA:21817"/>
    </physiologicalReaction>
</comment>
<feature type="binding site" evidence="9">
    <location>
        <begin position="38"/>
        <end position="39"/>
    </location>
    <ligand>
        <name>FAD</name>
        <dbReference type="ChEBI" id="CHEBI:57692"/>
    </ligand>
</feature>
<dbReference type="GO" id="GO:0003884">
    <property type="term" value="F:D-amino-acid oxidase activity"/>
    <property type="evidence" value="ECO:0007669"/>
    <property type="project" value="UniProtKB-EC"/>
</dbReference>
<dbReference type="Gene3D" id="3.30.9.10">
    <property type="entry name" value="D-Amino Acid Oxidase, subunit A, domain 2"/>
    <property type="match status" value="1"/>
</dbReference>
<feature type="binding site" evidence="9">
    <location>
        <position position="198"/>
    </location>
    <ligand>
        <name>D-dopa</name>
        <dbReference type="ChEBI" id="CHEBI:149689"/>
    </ligand>
</feature>
<feature type="domain" description="FAD dependent oxidoreductase" evidence="10">
    <location>
        <begin position="2"/>
        <end position="291"/>
    </location>
</feature>
<evidence type="ECO:0000313" key="11">
    <source>
        <dbReference type="EMBL" id="SDY34345.1"/>
    </source>
</evidence>
<dbReference type="Gene3D" id="3.40.50.720">
    <property type="entry name" value="NAD(P)-binding Rossmann-like Domain"/>
    <property type="match status" value="1"/>
</dbReference>
<dbReference type="PIRSF" id="PIRSF000189">
    <property type="entry name" value="D-aa_oxidase"/>
    <property type="match status" value="1"/>
</dbReference>
<reference evidence="11 12" key="1">
    <citation type="submission" date="2016-10" db="EMBL/GenBank/DDBJ databases">
        <authorList>
            <person name="de Groot N.N."/>
        </authorList>
    </citation>
    <scope>NUCLEOTIDE SEQUENCE [LARGE SCALE GENOMIC DNA]</scope>
    <source>
        <strain evidence="11 12">CPCC 202699</strain>
    </source>
</reference>
<dbReference type="InterPro" id="IPR006076">
    <property type="entry name" value="FAD-dep_OxRdtase"/>
</dbReference>
<evidence type="ECO:0000313" key="12">
    <source>
        <dbReference type="Proteomes" id="UP000199515"/>
    </source>
</evidence>
<evidence type="ECO:0000256" key="6">
    <source>
        <dbReference type="ARBA" id="ARBA00039101"/>
    </source>
</evidence>
<dbReference type="EC" id="1.4.3.3" evidence="6"/>
<dbReference type="GO" id="GO:0019478">
    <property type="term" value="P:D-amino acid catabolic process"/>
    <property type="evidence" value="ECO:0007669"/>
    <property type="project" value="TreeGrafter"/>
</dbReference>
<dbReference type="PANTHER" id="PTHR11530:SF11">
    <property type="entry name" value="D-ASPARTATE OXIDASE"/>
    <property type="match status" value="1"/>
</dbReference>
<evidence type="ECO:0000259" key="10">
    <source>
        <dbReference type="Pfam" id="PF01266"/>
    </source>
</evidence>
<feature type="binding site" evidence="9">
    <location>
        <begin position="274"/>
        <end position="279"/>
    </location>
    <ligand>
        <name>FAD</name>
        <dbReference type="ChEBI" id="CHEBI:57692"/>
    </ligand>
</feature>
<keyword evidence="12" id="KW-1185">Reference proteome</keyword>
<keyword evidence="4 9" id="KW-0274">FAD</keyword>